<feature type="chain" id="PRO_5044891431" evidence="2">
    <location>
        <begin position="22"/>
        <end position="641"/>
    </location>
</feature>
<organism evidence="3 4">
    <name type="scientific">Heterodera trifolii</name>
    <dbReference type="NCBI Taxonomy" id="157864"/>
    <lineage>
        <taxon>Eukaryota</taxon>
        <taxon>Metazoa</taxon>
        <taxon>Ecdysozoa</taxon>
        <taxon>Nematoda</taxon>
        <taxon>Chromadorea</taxon>
        <taxon>Rhabditida</taxon>
        <taxon>Tylenchina</taxon>
        <taxon>Tylenchomorpha</taxon>
        <taxon>Tylenchoidea</taxon>
        <taxon>Heteroderidae</taxon>
        <taxon>Heteroderinae</taxon>
        <taxon>Heterodera</taxon>
    </lineage>
</organism>
<dbReference type="EMBL" id="JBICBT010001137">
    <property type="protein sequence ID" value="KAL3081388.1"/>
    <property type="molecule type" value="Genomic_DNA"/>
</dbReference>
<name>A0ABD2IPE9_9BILA</name>
<keyword evidence="1" id="KW-0472">Membrane</keyword>
<feature type="transmembrane region" description="Helical" evidence="1">
    <location>
        <begin position="603"/>
        <end position="622"/>
    </location>
</feature>
<keyword evidence="1" id="KW-0812">Transmembrane</keyword>
<sequence length="641" mass="73294">MIKSFLLRFSLFAFATNCVDGDSLIDPVEVKHLAQFLRDFSNEFCDQNDPIAFCLATQPNILDTFYEELKHRRKELLKREKSQNGGQLLLFVELEKLLKMKELSTAYQRGGAICRFAANVLQLFVVKARELGTSQKELLESKRGLSETVYEQYQTLFVVYDECVGDLRANVSDGNSRVTGFNWELESEAELGSLKLDELAKASPSFKTTKMLISASTSSTTTEKMNPIEIKLLAQLMLDFAVKSEINVMQIVDYLKNPFVSSDFHELLAKINKEKSEFIKKGSFIDQLNTFAKNNANANVIQFGQAVGKFFLNILVLFINDAKSDEGKAMLRNRGVEEKEIDEYGYLEFIFRAKIEESKMEKNTNEIGNELLIKNRSAKFLWEVIDIHQAEYSLKLKFPKIIVNTNQLSQFIRDGIPIQNNCESQIDQLLTLFTNKSNQNAIFKKMVEVWDNVLLISRKVGDDDKKKRQILCSAFYVLNTLITAAKGKSNSQQFDELEQLVQPSNKYYLDLANSFQKSANAFNALYVKGLESEQLNIRQNMRFYLMHIVPTTELLALLSVADLCSCLGILALGLMRKALYERIVETSQVPLETIWSCASKPFVFLRLIGVIVPPWVILWISAERFMAVLTPKIYCRHIFKR</sequence>
<gene>
    <name evidence="3" type="ORF">niasHT_039865</name>
</gene>
<dbReference type="Proteomes" id="UP001620626">
    <property type="component" value="Unassembled WGS sequence"/>
</dbReference>
<evidence type="ECO:0000256" key="1">
    <source>
        <dbReference type="SAM" id="Phobius"/>
    </source>
</evidence>
<proteinExistence type="predicted"/>
<evidence type="ECO:0000313" key="4">
    <source>
        <dbReference type="Proteomes" id="UP001620626"/>
    </source>
</evidence>
<feature type="signal peptide" evidence="2">
    <location>
        <begin position="1"/>
        <end position="21"/>
    </location>
</feature>
<evidence type="ECO:0000256" key="2">
    <source>
        <dbReference type="SAM" id="SignalP"/>
    </source>
</evidence>
<comment type="caution">
    <text evidence="3">The sequence shown here is derived from an EMBL/GenBank/DDBJ whole genome shotgun (WGS) entry which is preliminary data.</text>
</comment>
<evidence type="ECO:0000313" key="3">
    <source>
        <dbReference type="EMBL" id="KAL3081388.1"/>
    </source>
</evidence>
<dbReference type="AlphaFoldDB" id="A0ABD2IPE9"/>
<keyword evidence="2" id="KW-0732">Signal</keyword>
<accession>A0ABD2IPE9</accession>
<keyword evidence="1" id="KW-1133">Transmembrane helix</keyword>
<feature type="transmembrane region" description="Helical" evidence="1">
    <location>
        <begin position="554"/>
        <end position="574"/>
    </location>
</feature>
<reference evidence="3 4" key="1">
    <citation type="submission" date="2024-10" db="EMBL/GenBank/DDBJ databases">
        <authorList>
            <person name="Kim D."/>
        </authorList>
    </citation>
    <scope>NUCLEOTIDE SEQUENCE [LARGE SCALE GENOMIC DNA]</scope>
    <source>
        <strain evidence="3">BH-2024</strain>
    </source>
</reference>
<keyword evidence="4" id="KW-1185">Reference proteome</keyword>
<protein>
    <submittedName>
        <fullName evidence="3">Uncharacterized protein</fullName>
    </submittedName>
</protein>